<sequence>MSVAASTPGRSTVFVPTLNKQCWGFMIGSSLFALSSAPGFGSWAGSGAVNLCCFIGAWFFTAAGLIQLILSGPVTTKVDYGSGVMVRADWLAASTQSLGTVLFNVSTTAALTAHSIPSQREFVWSPDAGGSILFLISGFLGVRGYRHAHTWFDPRSADWWSVQINLIGCIAFGVAAVGAYVSKAGVTVDTAMANWGTFIGAICFFLSSLVVLPAWTRSKPEAAAA</sequence>
<dbReference type="Proteomes" id="UP000360750">
    <property type="component" value="Unassembled WGS sequence"/>
</dbReference>
<feature type="transmembrane region" description="Helical" evidence="1">
    <location>
        <begin position="48"/>
        <end position="70"/>
    </location>
</feature>
<gene>
    <name evidence="2" type="ORF">NCTC8139_02193</name>
</gene>
<keyword evidence="1" id="KW-0472">Membrane</keyword>
<dbReference type="EMBL" id="CAACYD010000006">
    <property type="protein sequence ID" value="VFA88643.1"/>
    <property type="molecule type" value="Genomic_DNA"/>
</dbReference>
<evidence type="ECO:0000313" key="3">
    <source>
        <dbReference type="Proteomes" id="UP000360750"/>
    </source>
</evidence>
<name>A0ABD7V2U3_9ACTN</name>
<evidence type="ECO:0008006" key="4">
    <source>
        <dbReference type="Google" id="ProtNLM"/>
    </source>
</evidence>
<protein>
    <recommendedName>
        <fullName evidence="4">YrhK domain-containing protein</fullName>
    </recommendedName>
</protein>
<keyword evidence="1" id="KW-0812">Transmembrane</keyword>
<accession>A0ABD7V2U3</accession>
<dbReference type="GeneID" id="60750198"/>
<feature type="transmembrane region" description="Helical" evidence="1">
    <location>
        <begin position="123"/>
        <end position="142"/>
    </location>
</feature>
<evidence type="ECO:0000313" key="2">
    <source>
        <dbReference type="EMBL" id="VFA88643.1"/>
    </source>
</evidence>
<keyword evidence="1" id="KW-1133">Transmembrane helix</keyword>
<reference evidence="2 3" key="1">
    <citation type="submission" date="2019-02" db="EMBL/GenBank/DDBJ databases">
        <authorList>
            <consortium name="Pathogen Informatics"/>
        </authorList>
    </citation>
    <scope>NUCLEOTIDE SEQUENCE [LARGE SCALE GENOMIC DNA]</scope>
    <source>
        <strain evidence="2 3">3012STDY6756503</strain>
    </source>
</reference>
<dbReference type="AlphaFoldDB" id="A0ABD7V2U3"/>
<feature type="transmembrane region" description="Helical" evidence="1">
    <location>
        <begin position="162"/>
        <end position="181"/>
    </location>
</feature>
<feature type="transmembrane region" description="Helical" evidence="1">
    <location>
        <begin position="23"/>
        <end position="41"/>
    </location>
</feature>
<proteinExistence type="predicted"/>
<dbReference type="RefSeq" id="WP_109239882.1">
    <property type="nucleotide sequence ID" value="NZ_CAACYD010000006.1"/>
</dbReference>
<feature type="transmembrane region" description="Helical" evidence="1">
    <location>
        <begin position="193"/>
        <end position="215"/>
    </location>
</feature>
<feature type="transmembrane region" description="Helical" evidence="1">
    <location>
        <begin position="90"/>
        <end position="111"/>
    </location>
</feature>
<organism evidence="2 3">
    <name type="scientific">Gordonia paraffinivorans</name>
    <dbReference type="NCBI Taxonomy" id="175628"/>
    <lineage>
        <taxon>Bacteria</taxon>
        <taxon>Bacillati</taxon>
        <taxon>Actinomycetota</taxon>
        <taxon>Actinomycetes</taxon>
        <taxon>Mycobacteriales</taxon>
        <taxon>Gordoniaceae</taxon>
        <taxon>Gordonia</taxon>
    </lineage>
</organism>
<evidence type="ECO:0000256" key="1">
    <source>
        <dbReference type="SAM" id="Phobius"/>
    </source>
</evidence>
<comment type="caution">
    <text evidence="2">The sequence shown here is derived from an EMBL/GenBank/DDBJ whole genome shotgun (WGS) entry which is preliminary data.</text>
</comment>